<reference evidence="2 3" key="1">
    <citation type="submission" date="2018-06" db="EMBL/GenBank/DDBJ databases">
        <title>WGS assembly of Brassica rapa FPsc.</title>
        <authorList>
            <person name="Bowman J."/>
            <person name="Kohchi T."/>
            <person name="Yamato K."/>
            <person name="Jenkins J."/>
            <person name="Shu S."/>
            <person name="Ishizaki K."/>
            <person name="Yamaoka S."/>
            <person name="Nishihama R."/>
            <person name="Nakamura Y."/>
            <person name="Berger F."/>
            <person name="Adam C."/>
            <person name="Aki S."/>
            <person name="Althoff F."/>
            <person name="Araki T."/>
            <person name="Arteaga-Vazquez M."/>
            <person name="Balasubrmanian S."/>
            <person name="Bauer D."/>
            <person name="Boehm C."/>
            <person name="Briginshaw L."/>
            <person name="Caballero-Perez J."/>
            <person name="Catarino B."/>
            <person name="Chen F."/>
            <person name="Chiyoda S."/>
            <person name="Chovatia M."/>
            <person name="Davies K."/>
            <person name="Delmans M."/>
            <person name="Demura T."/>
            <person name="Dierschke T."/>
            <person name="Dolan L."/>
            <person name="Dorantes-Acosta A."/>
            <person name="Eklund D."/>
            <person name="Florent S."/>
            <person name="Flores-Sandoval E."/>
            <person name="Fujiyama A."/>
            <person name="Fukuzawa H."/>
            <person name="Galik B."/>
            <person name="Grimanelli D."/>
            <person name="Grimwood J."/>
            <person name="Grossniklaus U."/>
            <person name="Hamada T."/>
            <person name="Haseloff J."/>
            <person name="Hetherington A."/>
            <person name="Higo A."/>
            <person name="Hirakawa Y."/>
            <person name="Hundley H."/>
            <person name="Ikeda Y."/>
            <person name="Inoue K."/>
            <person name="Inoue S."/>
            <person name="Ishida S."/>
            <person name="Jia Q."/>
            <person name="Kakita M."/>
            <person name="Kanazawa T."/>
            <person name="Kawai Y."/>
            <person name="Kawashima T."/>
            <person name="Kennedy M."/>
            <person name="Kinose K."/>
            <person name="Kinoshita T."/>
            <person name="Kohara Y."/>
            <person name="Koide E."/>
            <person name="Komatsu K."/>
            <person name="Kopischke S."/>
            <person name="Kubo M."/>
            <person name="Kyozuka J."/>
            <person name="Lagercrantz U."/>
            <person name="Lin S."/>
            <person name="Lindquist E."/>
            <person name="Lipzen A."/>
            <person name="Lu C."/>
            <person name="Luna E."/>
            <person name="Martienssen R."/>
            <person name="Minamino N."/>
            <person name="Mizutani M."/>
            <person name="Mizutani M."/>
            <person name="Mochizuki N."/>
            <person name="Monte I."/>
            <person name="Mosher R."/>
            <person name="Nagasaki H."/>
            <person name="Nakagami H."/>
            <person name="Naramoto S."/>
            <person name="Nishitani K."/>
            <person name="Ohtani M."/>
            <person name="Okamoto T."/>
            <person name="Okumura M."/>
            <person name="Phillips J."/>
            <person name="Pollak B."/>
            <person name="Reinders A."/>
            <person name="Roevekamp M."/>
            <person name="Sano R."/>
            <person name="Sawa S."/>
            <person name="Schmid M."/>
            <person name="Shirakawa M."/>
            <person name="Solano R."/>
            <person name="Spunde A."/>
            <person name="Suetsugu N."/>
            <person name="Sugano S."/>
            <person name="Sugiyama A."/>
            <person name="Sun R."/>
            <person name="Suzuki Y."/>
            <person name="Takenaka M."/>
            <person name="Takezawa D."/>
            <person name="Tomogane H."/>
            <person name="Tsuzuki M."/>
            <person name="Ueda T."/>
            <person name="Umeda M."/>
            <person name="Ward J."/>
            <person name="Watanabe Y."/>
            <person name="Yazaki K."/>
            <person name="Yokoyama R."/>
            <person name="Yoshitake Y."/>
            <person name="Yotsui I."/>
            <person name="Zachgo S."/>
            <person name="Schmutz J."/>
        </authorList>
    </citation>
    <scope>NUCLEOTIDE SEQUENCE [LARGE SCALE GENOMIC DNA]</scope>
    <source>
        <strain evidence="3">cv. B-3</strain>
    </source>
</reference>
<evidence type="ECO:0000313" key="2">
    <source>
        <dbReference type="EMBL" id="RID49777.1"/>
    </source>
</evidence>
<dbReference type="Proteomes" id="UP000264353">
    <property type="component" value="Chromosome A8"/>
</dbReference>
<evidence type="ECO:0000259" key="1">
    <source>
        <dbReference type="Pfam" id="PF10532"/>
    </source>
</evidence>
<sequence>MDDKRPCYIFDDEDVLGYLLEVEKNQRRTILHVELIESLSQNQSNEMFSKDDEIISDARANDDMVGLKELTTIPHIQEDENEKGDEVGTERDGMEKQLKHQLYISSGMTVLTWFCTKNLKLSMK</sequence>
<accession>A0A397Y928</accession>
<dbReference type="InterPro" id="IPR018290">
    <property type="entry name" value="MULE_transposase_N"/>
</dbReference>
<gene>
    <name evidence="2" type="ORF">BRARA_H00554</name>
</gene>
<dbReference type="Pfam" id="PF10532">
    <property type="entry name" value="Plant_all_beta"/>
    <property type="match status" value="1"/>
</dbReference>
<dbReference type="AlphaFoldDB" id="A0A397Y928"/>
<evidence type="ECO:0000313" key="3">
    <source>
        <dbReference type="Proteomes" id="UP000264353"/>
    </source>
</evidence>
<proteinExistence type="predicted"/>
<feature type="domain" description="MULE transposase N-terminal all-beta" evidence="1">
    <location>
        <begin position="3"/>
        <end position="63"/>
    </location>
</feature>
<protein>
    <recommendedName>
        <fullName evidence="1">MULE transposase N-terminal all-beta domain-containing protein</fullName>
    </recommendedName>
</protein>
<organism evidence="2 3">
    <name type="scientific">Brassica campestris</name>
    <name type="common">Field mustard</name>
    <dbReference type="NCBI Taxonomy" id="3711"/>
    <lineage>
        <taxon>Eukaryota</taxon>
        <taxon>Viridiplantae</taxon>
        <taxon>Streptophyta</taxon>
        <taxon>Embryophyta</taxon>
        <taxon>Tracheophyta</taxon>
        <taxon>Spermatophyta</taxon>
        <taxon>Magnoliopsida</taxon>
        <taxon>eudicotyledons</taxon>
        <taxon>Gunneridae</taxon>
        <taxon>Pentapetalae</taxon>
        <taxon>rosids</taxon>
        <taxon>malvids</taxon>
        <taxon>Brassicales</taxon>
        <taxon>Brassicaceae</taxon>
        <taxon>Brassiceae</taxon>
        <taxon>Brassica</taxon>
    </lineage>
</organism>
<dbReference type="EMBL" id="CM010635">
    <property type="protein sequence ID" value="RID49777.1"/>
    <property type="molecule type" value="Genomic_DNA"/>
</dbReference>
<name>A0A397Y928_BRACM</name>